<dbReference type="Pfam" id="PF18052">
    <property type="entry name" value="Rx_N"/>
    <property type="match status" value="1"/>
</dbReference>
<evidence type="ECO:0000256" key="1">
    <source>
        <dbReference type="ARBA" id="ARBA00008894"/>
    </source>
</evidence>
<protein>
    <submittedName>
        <fullName evidence="12">Uncharacterized protein</fullName>
    </submittedName>
</protein>
<keyword evidence="3" id="KW-0677">Repeat</keyword>
<evidence type="ECO:0000259" key="10">
    <source>
        <dbReference type="Pfam" id="PF23559"/>
    </source>
</evidence>
<evidence type="ECO:0000259" key="11">
    <source>
        <dbReference type="Pfam" id="PF25019"/>
    </source>
</evidence>
<dbReference type="GO" id="GO:0043531">
    <property type="term" value="F:ADP binding"/>
    <property type="evidence" value="ECO:0007669"/>
    <property type="project" value="InterPro"/>
</dbReference>
<dbReference type="Gene3D" id="3.80.10.10">
    <property type="entry name" value="Ribonuclease Inhibitor"/>
    <property type="match status" value="2"/>
</dbReference>
<dbReference type="FunFam" id="3.40.50.300:FF:001091">
    <property type="entry name" value="Probable disease resistance protein At1g61300"/>
    <property type="match status" value="1"/>
</dbReference>
<evidence type="ECO:0000313" key="12">
    <source>
        <dbReference type="EMBL" id="KAJ9543740.1"/>
    </source>
</evidence>
<dbReference type="InterPro" id="IPR032675">
    <property type="entry name" value="LRR_dom_sf"/>
</dbReference>
<comment type="caution">
    <text evidence="12">The sequence shown here is derived from an EMBL/GenBank/DDBJ whole genome shotgun (WGS) entry which is preliminary data.</text>
</comment>
<dbReference type="GO" id="GO:0051607">
    <property type="term" value="P:defense response to virus"/>
    <property type="evidence" value="ECO:0007669"/>
    <property type="project" value="UniProtKB-ARBA"/>
</dbReference>
<evidence type="ECO:0000259" key="8">
    <source>
        <dbReference type="Pfam" id="PF00931"/>
    </source>
</evidence>
<dbReference type="SUPFAM" id="SSF52540">
    <property type="entry name" value="P-loop containing nucleoside triphosphate hydrolases"/>
    <property type="match status" value="1"/>
</dbReference>
<evidence type="ECO:0000256" key="5">
    <source>
        <dbReference type="ARBA" id="ARBA00022821"/>
    </source>
</evidence>
<feature type="signal peptide" evidence="7">
    <location>
        <begin position="1"/>
        <end position="22"/>
    </location>
</feature>
<keyword evidence="2" id="KW-0433">Leucine-rich repeat</keyword>
<dbReference type="PRINTS" id="PR00364">
    <property type="entry name" value="DISEASERSIST"/>
</dbReference>
<dbReference type="Proteomes" id="UP001172457">
    <property type="component" value="Chromosome 6"/>
</dbReference>
<dbReference type="PANTHER" id="PTHR36766:SF61">
    <property type="entry name" value="NB-ARC DOMAIN DISEASE RESISTANCE PROTEIN"/>
    <property type="match status" value="1"/>
</dbReference>
<dbReference type="Pfam" id="PF00931">
    <property type="entry name" value="NB-ARC"/>
    <property type="match status" value="1"/>
</dbReference>
<feature type="domain" description="Disease resistance protein winged helix" evidence="10">
    <location>
        <begin position="436"/>
        <end position="504"/>
    </location>
</feature>
<dbReference type="FunFam" id="1.10.10.10:FF:000322">
    <property type="entry name" value="Probable disease resistance protein At1g63360"/>
    <property type="match status" value="1"/>
</dbReference>
<keyword evidence="13" id="KW-1185">Reference proteome</keyword>
<feature type="domain" description="Disease resistance N-terminal" evidence="9">
    <location>
        <begin position="12"/>
        <end position="96"/>
    </location>
</feature>
<comment type="similarity">
    <text evidence="1">Belongs to the disease resistance NB-LRR family.</text>
</comment>
<keyword evidence="5" id="KW-0611">Plant defense</keyword>
<dbReference type="SUPFAM" id="SSF52058">
    <property type="entry name" value="L domain-like"/>
    <property type="match status" value="2"/>
</dbReference>
<dbReference type="InterPro" id="IPR036388">
    <property type="entry name" value="WH-like_DNA-bd_sf"/>
</dbReference>
<keyword evidence="4" id="KW-0547">Nucleotide-binding</keyword>
<dbReference type="InterPro" id="IPR056789">
    <property type="entry name" value="LRR_R13L1-DRL21"/>
</dbReference>
<evidence type="ECO:0000256" key="2">
    <source>
        <dbReference type="ARBA" id="ARBA00022614"/>
    </source>
</evidence>
<evidence type="ECO:0000256" key="7">
    <source>
        <dbReference type="SAM" id="SignalP"/>
    </source>
</evidence>
<dbReference type="InterPro" id="IPR002182">
    <property type="entry name" value="NB-ARC"/>
</dbReference>
<dbReference type="InterPro" id="IPR041118">
    <property type="entry name" value="Rx_N"/>
</dbReference>
<dbReference type="Gene3D" id="1.10.8.430">
    <property type="entry name" value="Helical domain of apoptotic protease-activating factors"/>
    <property type="match status" value="1"/>
</dbReference>
<dbReference type="InterPro" id="IPR042197">
    <property type="entry name" value="Apaf_helical"/>
</dbReference>
<proteinExistence type="inferred from homology"/>
<dbReference type="Gene3D" id="1.20.5.4130">
    <property type="match status" value="1"/>
</dbReference>
<accession>A0AA38W9F6</accession>
<organism evidence="12 13">
    <name type="scientific">Centaurea solstitialis</name>
    <name type="common">yellow star-thistle</name>
    <dbReference type="NCBI Taxonomy" id="347529"/>
    <lineage>
        <taxon>Eukaryota</taxon>
        <taxon>Viridiplantae</taxon>
        <taxon>Streptophyta</taxon>
        <taxon>Embryophyta</taxon>
        <taxon>Tracheophyta</taxon>
        <taxon>Spermatophyta</taxon>
        <taxon>Magnoliopsida</taxon>
        <taxon>eudicotyledons</taxon>
        <taxon>Gunneridae</taxon>
        <taxon>Pentapetalae</taxon>
        <taxon>asterids</taxon>
        <taxon>campanulids</taxon>
        <taxon>Asterales</taxon>
        <taxon>Asteraceae</taxon>
        <taxon>Carduoideae</taxon>
        <taxon>Cardueae</taxon>
        <taxon>Centaureinae</taxon>
        <taxon>Centaurea</taxon>
    </lineage>
</organism>
<dbReference type="EMBL" id="JARYMX010000006">
    <property type="protein sequence ID" value="KAJ9543740.1"/>
    <property type="molecule type" value="Genomic_DNA"/>
</dbReference>
<dbReference type="Gene3D" id="3.40.50.300">
    <property type="entry name" value="P-loop containing nucleotide triphosphate hydrolases"/>
    <property type="match status" value="1"/>
</dbReference>
<dbReference type="Pfam" id="PF25019">
    <property type="entry name" value="LRR_R13L1-DRL21"/>
    <property type="match status" value="1"/>
</dbReference>
<feature type="domain" description="R13L1/DRL21-like LRR repeat region" evidence="11">
    <location>
        <begin position="699"/>
        <end position="826"/>
    </location>
</feature>
<evidence type="ECO:0000256" key="4">
    <source>
        <dbReference type="ARBA" id="ARBA00022741"/>
    </source>
</evidence>
<dbReference type="Gene3D" id="1.10.10.10">
    <property type="entry name" value="Winged helix-like DNA-binding domain superfamily/Winged helix DNA-binding domain"/>
    <property type="match status" value="1"/>
</dbReference>
<name>A0AA38W9F6_9ASTR</name>
<sequence>MAVGELFLAAFIAVLFEKLASAELIKLARSEGIYTRLNKWKDTLSQIQAVLADAGEKHLRDRSVKLWLNKLQHLAYDIDDLLDDLATEAMRRQVKQESYANTSTGKVFKIFPKFSNFTPRTLMYGRKMSSKLNELTTKLHDLVEEKNILGLNNNVERSNRISRRLEETSLVDVSRIVGREGDKDALLGRLLGDDSCSENFSIVSIIGLGGIGKTTLAQVLYNDEKVKNHFELMSWVCVSDEFDVFNISKAIFKDVGGADQMFENLNQLHVALIEKLSKKTFLLVLDDVWNEDYTKWELLQRPFVAGAPGSKIIVTTRKNTVASVMDSIKTYPLELLSNEGALSLFAQHALEKQNFDSHPTLKLLGEGVMKKCGGLPLALITIGRVLRRKPSYEEWEELLNSEIWNLHNEGKILPALRLSYYDLPPHLKQMFVYCCLFPKDYLFDKDELVLLWMAEGFLYETKGGKSMENLGRECFEELQSRSFFQHSSDDKSRYKMHDLINDLATSVAGEFFSTSDDKMNVEGRNEVLEKFRHFSFIRQRYGVYRKFKSLQRAVCLRTFLAMSTMIESRDIFCLSNKVLVELLPQLRVLRVLSLTNYSIKEVPQSIGYLKHIRYLNFSGTSITCLPKQIGGLYNLQSLLLSRCVFLSSLPDTCMHLKRLRHLDISNTRKLSKMPLGIGGLTSLQTLSKVIVGEANGFKISDLKGLLHLEGQLSIQGLQKVINAIHSKEANLLHKKGLCDLEMEWNDVFDASRNENIEYEVLEGLKPYHKLRKLKILFYMGIKFPSWVGDPSFVCLTELTLRGCKSCTCLPTLGHLRSLQKLFVESMSGLKRLGLELLGHTNSCDGIAFPSLEVLKFKDMQSWEIWSINGGDKDGVVGLYPCLREISIINCPKLDVVEIELISSLRVLHIHGCLVAVLRSMVGVSPSILRLTVANIEGLTHLQGDVLEHLGAVEYLCVKECDELRHLWGIKSEACEILVSLYDLELESCQNLVSFGEKEVNLGISLKSLRHVFIKNCPRLESYSCPNRIEKLVIDNCQLVTSFTFPTVDQLPFTLKFLKITSSHNLEASLLLNNFLSSLGSLHISSVPQVKSFPEGCLVHLTTLVIRFCDDIESIPEKGFGFFPLFCLRNLHMNECKNLKSFSHRHLQSLASLEELSISRCPSMDNSFPCGLWPPNLRGLSIGKLKKPMSDWGLQNFPTSLARLCIHGQNSGVVSFATDEDVRTSNNTTSLPLHLPQSLTSLQLAAFMDLESLRKGLQHLTCLEKLLIFSCPKLGDLPETLLPSLSSLLVEFSPKLQERCLSKKGNYWPVISGIPHLDLSDWKELRDLQDALLSLLSSLWVGSCLKLQERCRSKKGNYWPIISGIPNHDVPALNMVVLKLRYS</sequence>
<gene>
    <name evidence="12" type="ORF">OSB04_023447</name>
</gene>
<evidence type="ECO:0000259" key="9">
    <source>
        <dbReference type="Pfam" id="PF18052"/>
    </source>
</evidence>
<dbReference type="GO" id="GO:0005524">
    <property type="term" value="F:ATP binding"/>
    <property type="evidence" value="ECO:0007669"/>
    <property type="project" value="UniProtKB-KW"/>
</dbReference>
<dbReference type="PANTHER" id="PTHR36766">
    <property type="entry name" value="PLANT BROAD-SPECTRUM MILDEW RESISTANCE PROTEIN RPW8"/>
    <property type="match status" value="1"/>
</dbReference>
<keyword evidence="7" id="KW-0732">Signal</keyword>
<evidence type="ECO:0000313" key="13">
    <source>
        <dbReference type="Proteomes" id="UP001172457"/>
    </source>
</evidence>
<evidence type="ECO:0000256" key="6">
    <source>
        <dbReference type="ARBA" id="ARBA00022840"/>
    </source>
</evidence>
<dbReference type="Pfam" id="PF23559">
    <property type="entry name" value="WHD_DRP"/>
    <property type="match status" value="1"/>
</dbReference>
<dbReference type="InterPro" id="IPR058922">
    <property type="entry name" value="WHD_DRP"/>
</dbReference>
<evidence type="ECO:0000256" key="3">
    <source>
        <dbReference type="ARBA" id="ARBA00022737"/>
    </source>
</evidence>
<dbReference type="InterPro" id="IPR027417">
    <property type="entry name" value="P-loop_NTPase"/>
</dbReference>
<feature type="chain" id="PRO_5041297746" evidence="7">
    <location>
        <begin position="23"/>
        <end position="1382"/>
    </location>
</feature>
<feature type="domain" description="NB-ARC" evidence="8">
    <location>
        <begin position="180"/>
        <end position="353"/>
    </location>
</feature>
<keyword evidence="6" id="KW-0067">ATP-binding</keyword>
<reference evidence="12" key="1">
    <citation type="submission" date="2023-03" db="EMBL/GenBank/DDBJ databases">
        <title>Chromosome-scale reference genome and RAD-based genetic map of yellow starthistle (Centaurea solstitialis) reveal putative structural variation and QTLs associated with invader traits.</title>
        <authorList>
            <person name="Reatini B."/>
            <person name="Cang F.A."/>
            <person name="Jiang Q."/>
            <person name="Mckibben M.T.W."/>
            <person name="Barker M.S."/>
            <person name="Rieseberg L.H."/>
            <person name="Dlugosch K.M."/>
        </authorList>
    </citation>
    <scope>NUCLEOTIDE SEQUENCE</scope>
    <source>
        <strain evidence="12">CAN-66</strain>
        <tissue evidence="12">Leaf</tissue>
    </source>
</reference>